<dbReference type="GO" id="GO:0008965">
    <property type="term" value="F:phosphoenolpyruvate-protein phosphotransferase activity"/>
    <property type="evidence" value="ECO:0007669"/>
    <property type="project" value="UniProtKB-EC"/>
</dbReference>
<dbReference type="Gene3D" id="3.20.20.60">
    <property type="entry name" value="Phosphoenolpyruvate-binding domains"/>
    <property type="match status" value="1"/>
</dbReference>
<evidence type="ECO:0000313" key="17">
    <source>
        <dbReference type="EMBL" id="MBW8189408.1"/>
    </source>
</evidence>
<evidence type="ECO:0000256" key="6">
    <source>
        <dbReference type="ARBA" id="ARBA00022448"/>
    </source>
</evidence>
<dbReference type="Pfam" id="PF05524">
    <property type="entry name" value="PEP-utilisers_N"/>
    <property type="match status" value="1"/>
</dbReference>
<dbReference type="InterPro" id="IPR050499">
    <property type="entry name" value="PEP-utilizing_PTS_enzyme"/>
</dbReference>
<feature type="domain" description="PTS EIIA type-1" evidence="15">
    <location>
        <begin position="24"/>
        <end position="128"/>
    </location>
</feature>
<keyword evidence="7" id="KW-0963">Cytoplasm</keyword>
<gene>
    <name evidence="17" type="primary">ptsP</name>
    <name evidence="17" type="ORF">K0504_00045</name>
</gene>
<dbReference type="PROSITE" id="PS00371">
    <property type="entry name" value="PTS_EIIA_TYPE_1_HIS"/>
    <property type="match status" value="1"/>
</dbReference>
<evidence type="ECO:0000259" key="15">
    <source>
        <dbReference type="PROSITE" id="PS51093"/>
    </source>
</evidence>
<dbReference type="InterPro" id="IPR000032">
    <property type="entry name" value="HPr-like"/>
</dbReference>
<organism evidence="17 18">
    <name type="scientific">Neiella holothuriorum</name>
    <dbReference type="NCBI Taxonomy" id="2870530"/>
    <lineage>
        <taxon>Bacteria</taxon>
        <taxon>Pseudomonadati</taxon>
        <taxon>Pseudomonadota</taxon>
        <taxon>Gammaproteobacteria</taxon>
        <taxon>Alteromonadales</taxon>
        <taxon>Echinimonadaceae</taxon>
        <taxon>Neiella</taxon>
    </lineage>
</organism>
<dbReference type="Pfam" id="PF02896">
    <property type="entry name" value="PEP-utilizers_C"/>
    <property type="match status" value="1"/>
</dbReference>
<dbReference type="PRINTS" id="PR01736">
    <property type="entry name" value="PHPHTRNFRASE"/>
</dbReference>
<keyword evidence="9 17" id="KW-0808">Transferase</keyword>
<dbReference type="InterPro" id="IPR036637">
    <property type="entry name" value="Phosphohistidine_dom_sf"/>
</dbReference>
<dbReference type="PANTHER" id="PTHR46244">
    <property type="entry name" value="PHOSPHOENOLPYRUVATE-PROTEIN PHOSPHOTRANSFERASE"/>
    <property type="match status" value="1"/>
</dbReference>
<comment type="similarity">
    <text evidence="4">Belongs to the PEP-utilizing enzyme family.</text>
</comment>
<evidence type="ECO:0000259" key="16">
    <source>
        <dbReference type="PROSITE" id="PS51350"/>
    </source>
</evidence>
<dbReference type="PRINTS" id="PR00107">
    <property type="entry name" value="PHOSPHOCPHPR"/>
</dbReference>
<dbReference type="Pfam" id="PF00381">
    <property type="entry name" value="PTS-HPr"/>
    <property type="match status" value="1"/>
</dbReference>
<dbReference type="SUPFAM" id="SSF55594">
    <property type="entry name" value="HPr-like"/>
    <property type="match status" value="1"/>
</dbReference>
<comment type="catalytic activity">
    <reaction evidence="1">
        <text>L-histidyl-[protein] + phosphoenolpyruvate = N(pros)-phospho-L-histidyl-[protein] + pyruvate</text>
        <dbReference type="Rhea" id="RHEA:23880"/>
        <dbReference type="Rhea" id="RHEA-COMP:9745"/>
        <dbReference type="Rhea" id="RHEA-COMP:9746"/>
        <dbReference type="ChEBI" id="CHEBI:15361"/>
        <dbReference type="ChEBI" id="CHEBI:29979"/>
        <dbReference type="ChEBI" id="CHEBI:58702"/>
        <dbReference type="ChEBI" id="CHEBI:64837"/>
        <dbReference type="EC" id="2.7.3.9"/>
    </reaction>
</comment>
<dbReference type="SUPFAM" id="SSF51261">
    <property type="entry name" value="Duplicated hybrid motif"/>
    <property type="match status" value="1"/>
</dbReference>
<evidence type="ECO:0000256" key="1">
    <source>
        <dbReference type="ARBA" id="ARBA00000683"/>
    </source>
</evidence>
<keyword evidence="6" id="KW-0813">Transport</keyword>
<evidence type="ECO:0000256" key="5">
    <source>
        <dbReference type="ARBA" id="ARBA00012232"/>
    </source>
</evidence>
<dbReference type="PROSITE" id="PS51093">
    <property type="entry name" value="PTS_EIIA_TYPE_1"/>
    <property type="match status" value="1"/>
</dbReference>
<dbReference type="InterPro" id="IPR040442">
    <property type="entry name" value="Pyrv_kinase-like_dom_sf"/>
</dbReference>
<dbReference type="CDD" id="cd00367">
    <property type="entry name" value="PTS-HPr_like"/>
    <property type="match status" value="1"/>
</dbReference>
<keyword evidence="18" id="KW-1185">Reference proteome</keyword>
<dbReference type="SUPFAM" id="SSF47831">
    <property type="entry name" value="Enzyme I of the PEP:sugar phosphotransferase system HPr-binding (sub)domain"/>
    <property type="match status" value="1"/>
</dbReference>
<dbReference type="NCBIfam" id="TIGR01417">
    <property type="entry name" value="PTS_I_fam"/>
    <property type="match status" value="1"/>
</dbReference>
<dbReference type="InterPro" id="IPR001127">
    <property type="entry name" value="PTS_EIIA_1_perm"/>
</dbReference>
<dbReference type="InterPro" id="IPR008731">
    <property type="entry name" value="PTS_EIN"/>
</dbReference>
<dbReference type="EMBL" id="JAHZSS010000001">
    <property type="protein sequence ID" value="MBW8189408.1"/>
    <property type="molecule type" value="Genomic_DNA"/>
</dbReference>
<name>A0ABS7EAQ8_9GAMM</name>
<dbReference type="InterPro" id="IPR035895">
    <property type="entry name" value="HPr-like_sf"/>
</dbReference>
<comment type="caution">
    <text evidence="17">The sequence shown here is derived from an EMBL/GenBank/DDBJ whole genome shotgun (WGS) entry which is preliminary data.</text>
</comment>
<dbReference type="Gene3D" id="1.10.274.10">
    <property type="entry name" value="PtsI, HPr-binding domain"/>
    <property type="match status" value="1"/>
</dbReference>
<keyword evidence="12" id="KW-0418">Kinase</keyword>
<comment type="cofactor">
    <cofactor evidence="2">
        <name>Mg(2+)</name>
        <dbReference type="ChEBI" id="CHEBI:18420"/>
    </cofactor>
</comment>
<dbReference type="Gene3D" id="2.70.70.10">
    <property type="entry name" value="Glucose Permease (Domain IIA)"/>
    <property type="match status" value="1"/>
</dbReference>
<dbReference type="Gene3D" id="3.50.30.10">
    <property type="entry name" value="Phosphohistidine domain"/>
    <property type="match status" value="1"/>
</dbReference>
<dbReference type="PANTHER" id="PTHR46244:SF6">
    <property type="entry name" value="PHOSPHOENOLPYRUVATE-PROTEIN PHOSPHOTRANSFERASE"/>
    <property type="match status" value="1"/>
</dbReference>
<dbReference type="PROSITE" id="PS00369">
    <property type="entry name" value="PTS_HPR_HIS"/>
    <property type="match status" value="1"/>
</dbReference>
<dbReference type="InterPro" id="IPR008279">
    <property type="entry name" value="PEP-util_enz_mobile_dom"/>
</dbReference>
<comment type="subcellular location">
    <subcellularLocation>
        <location evidence="3">Cytoplasm</location>
    </subcellularLocation>
</comment>
<evidence type="ECO:0000256" key="14">
    <source>
        <dbReference type="SAM" id="Coils"/>
    </source>
</evidence>
<evidence type="ECO:0000256" key="11">
    <source>
        <dbReference type="ARBA" id="ARBA00022723"/>
    </source>
</evidence>
<evidence type="ECO:0000256" key="10">
    <source>
        <dbReference type="ARBA" id="ARBA00022683"/>
    </source>
</evidence>
<feature type="domain" description="HPr" evidence="16">
    <location>
        <begin position="172"/>
        <end position="259"/>
    </location>
</feature>
<dbReference type="NCBIfam" id="TIGR01003">
    <property type="entry name" value="PTS_HPr_family"/>
    <property type="match status" value="1"/>
</dbReference>
<dbReference type="Pfam" id="PF00358">
    <property type="entry name" value="PTS_EIIA_1"/>
    <property type="match status" value="1"/>
</dbReference>
<dbReference type="SUPFAM" id="SSF52009">
    <property type="entry name" value="Phosphohistidine domain"/>
    <property type="match status" value="1"/>
</dbReference>
<evidence type="ECO:0000256" key="13">
    <source>
        <dbReference type="ARBA" id="ARBA00022842"/>
    </source>
</evidence>
<dbReference type="Proteomes" id="UP001166251">
    <property type="component" value="Unassembled WGS sequence"/>
</dbReference>
<sequence length="847" mass="90342">MSAQVLELKAPVSGVVIPLEQVPDPVFAQKMVGEGISIDPTSQQLMAPCDGKIIQIHPAKHAVTLLSDCGIEVLMHIGLDTVMLKGDGFSPAVAEGDQVKQGDLLIEFDADKIALAARSLMTEIIITNGDKVARYQFTSGNVVATRDTLMTLQLGTPESTDEIDQEGLTKEEVSDWISIPNPTGIHARPAAALAAEAKVFQARIQLERDGQTADAKSVVALMGLNVKLGEKVRIVAKGRDADEAVDALTTAICDGLGEDVSASPASQIEESIEVEEEVSLLAKTSSDPNIMLGIAASPGIAIGTVHQLQHEQLTFDELANNSDAERSALSDAIERARADLKTLQTKLQAEGNISNAEIFAAHQELLEDPAIFQQAKKAIKEGKSASYAWHKSVHEQIKILQAVDSDVIAGRVADLEDVCNRVLKQLLGISEADTELATNTIVVAEDLTPSDTANLDRTKVIGFVTTLGGATSHAAILARSMNLPALAGVDPQVLTLEEGRQVVLDGEAGTLNIAATDQQIEALKAKQQQQVERQQKAKAHAHDLAKTNDGHHIEVVANIGNVKDAVEAVKHGAEGVGLLRSEFLYLDQATEPNEDQQAQVYTEIADALGSDKPLIVRTLDVGGDKPLPYLPMPAEENPFLGERGIRIGLNRPSMLKRQVRAILRAHGHAKLKIMFPMIATLPELKAAKQLVQEEAADLGISGVEVGIMVEVPSTAVLSEHFAAEADFFSIGTNDLTQYALAMDRGHPKLGWQVDALDPAVLRLIKLTVDGANKHGKWVGVCGGAASDLLAVPVLIGLGITELSCSVPAIPEVKELIRNSSLAECQALAEQVLQQPDADAVRALLQQQ</sequence>
<dbReference type="InterPro" id="IPR036618">
    <property type="entry name" value="PtsI_HPr-bd_sf"/>
</dbReference>
<dbReference type="PROSITE" id="PS00370">
    <property type="entry name" value="PEP_ENZYMES_PHOS_SITE"/>
    <property type="match status" value="1"/>
</dbReference>
<dbReference type="InterPro" id="IPR001020">
    <property type="entry name" value="PTS_HPr_His_P_site"/>
</dbReference>
<evidence type="ECO:0000256" key="9">
    <source>
        <dbReference type="ARBA" id="ARBA00022679"/>
    </source>
</evidence>
<keyword evidence="8" id="KW-0762">Sugar transport</keyword>
<keyword evidence="13" id="KW-0460">Magnesium</keyword>
<dbReference type="Gene3D" id="3.30.1340.10">
    <property type="entry name" value="HPr-like"/>
    <property type="match status" value="1"/>
</dbReference>
<dbReference type="InterPro" id="IPR011055">
    <property type="entry name" value="Dup_hybrid_motif"/>
</dbReference>
<keyword evidence="10" id="KW-0598">Phosphotransferase system</keyword>
<feature type="coiled-coil region" evidence="14">
    <location>
        <begin position="326"/>
        <end position="353"/>
    </location>
</feature>
<accession>A0ABS7EAQ8</accession>
<dbReference type="InterPro" id="IPR023151">
    <property type="entry name" value="PEP_util_CS"/>
</dbReference>
<dbReference type="SUPFAM" id="SSF51621">
    <property type="entry name" value="Phosphoenolpyruvate/pyruvate domain"/>
    <property type="match status" value="1"/>
</dbReference>
<dbReference type="InterPro" id="IPR015813">
    <property type="entry name" value="Pyrv/PenolPyrv_kinase-like_dom"/>
</dbReference>
<dbReference type="EC" id="2.7.3.9" evidence="5"/>
<dbReference type="PROSITE" id="PS51350">
    <property type="entry name" value="PTS_HPR_DOM"/>
    <property type="match status" value="1"/>
</dbReference>
<evidence type="ECO:0000256" key="3">
    <source>
        <dbReference type="ARBA" id="ARBA00004496"/>
    </source>
</evidence>
<evidence type="ECO:0000256" key="8">
    <source>
        <dbReference type="ARBA" id="ARBA00022597"/>
    </source>
</evidence>
<dbReference type="InterPro" id="IPR000121">
    <property type="entry name" value="PEP_util_C"/>
</dbReference>
<proteinExistence type="inferred from homology"/>
<dbReference type="InterPro" id="IPR006318">
    <property type="entry name" value="PTS_EI-like"/>
</dbReference>
<evidence type="ECO:0000313" key="18">
    <source>
        <dbReference type="Proteomes" id="UP001166251"/>
    </source>
</evidence>
<dbReference type="InterPro" id="IPR018274">
    <property type="entry name" value="PEP_util_AS"/>
</dbReference>
<reference evidence="17" key="1">
    <citation type="submission" date="2021-07" db="EMBL/GenBank/DDBJ databases">
        <title>Neiella marina sp. nov., isolated from the intestinal content of sea cucumber Apostichopus japonicus.</title>
        <authorList>
            <person name="Bai X."/>
        </authorList>
    </citation>
    <scope>NUCLEOTIDE SEQUENCE</scope>
    <source>
        <strain evidence="17">126</strain>
    </source>
</reference>
<keyword evidence="14" id="KW-0175">Coiled coil</keyword>
<dbReference type="Pfam" id="PF00391">
    <property type="entry name" value="PEP-utilizers"/>
    <property type="match status" value="1"/>
</dbReference>
<protein>
    <recommendedName>
        <fullName evidence="5">phosphoenolpyruvate--protein phosphotransferase</fullName>
        <ecNumber evidence="5">2.7.3.9</ecNumber>
    </recommendedName>
</protein>
<keyword evidence="11" id="KW-0479">Metal-binding</keyword>
<dbReference type="PROSITE" id="PS00742">
    <property type="entry name" value="PEP_ENZYMES_2"/>
    <property type="match status" value="1"/>
</dbReference>
<evidence type="ECO:0000256" key="7">
    <source>
        <dbReference type="ARBA" id="ARBA00022490"/>
    </source>
</evidence>
<dbReference type="NCBIfam" id="TIGR00830">
    <property type="entry name" value="PTBA"/>
    <property type="match status" value="1"/>
</dbReference>
<evidence type="ECO:0000256" key="2">
    <source>
        <dbReference type="ARBA" id="ARBA00001946"/>
    </source>
</evidence>
<dbReference type="RefSeq" id="WP_220102101.1">
    <property type="nucleotide sequence ID" value="NZ_JAHZSS010000001.1"/>
</dbReference>
<evidence type="ECO:0000256" key="4">
    <source>
        <dbReference type="ARBA" id="ARBA00007837"/>
    </source>
</evidence>
<evidence type="ECO:0000256" key="12">
    <source>
        <dbReference type="ARBA" id="ARBA00022777"/>
    </source>
</evidence>